<accession>A0A291RN93</accession>
<gene>
    <name evidence="5" type="ORF">CRH09_23880</name>
</gene>
<sequence>MNDSQVASPETRAALECLARELEATMPDLLDEVRDLLAREWPDFAQFLDEHHPEVDEAAVLFVHRLLDMAERRPPRGREHRQTRLVFEQIGRQQFEDGGELSDLLSAYQVGARAAWRHVAESALRIGLGPHLLAALAEAVFAFVDEFSTASAHGYVLEQASSSAARAHRREELAELLLSGRSDKVGLDSAAERAGWPLPATAAVVLADPADTAASAAVEGLDMNTLPIRLPNLTGVIVPGLVTGERGRRLSAALNGHAVVIGKSLALDLLPAGLHIARTALDLRRAGVLVDSPVHVGEHLDTVIANRDQRLLSLLRDDVLQPLQSIPPGTRDRLVETLRCWLWNMGDRQAMAHELHIHPQTVRYRLGRLQELFGGRLDEPHERARLFLVLAWSMPHARPKTPLAQRPNGHNGTEAYRH</sequence>
<dbReference type="RefSeq" id="WP_098695837.1">
    <property type="nucleotide sequence ID" value="NZ_CP023778.1"/>
</dbReference>
<protein>
    <submittedName>
        <fullName evidence="5">Transcriptional regulator</fullName>
    </submittedName>
</protein>
<dbReference type="PANTHER" id="PTHR33744">
    <property type="entry name" value="CARBOHYDRATE DIACID REGULATOR"/>
    <property type="match status" value="1"/>
</dbReference>
<dbReference type="PANTHER" id="PTHR33744:SF1">
    <property type="entry name" value="DNA-BINDING TRANSCRIPTIONAL ACTIVATOR ADER"/>
    <property type="match status" value="1"/>
</dbReference>
<dbReference type="InterPro" id="IPR051448">
    <property type="entry name" value="CdaR-like_regulators"/>
</dbReference>
<name>A0A291RN93_9NOCA</name>
<dbReference type="Proteomes" id="UP000221961">
    <property type="component" value="Chromosome"/>
</dbReference>
<dbReference type="GeneID" id="88360387"/>
<evidence type="ECO:0000259" key="3">
    <source>
        <dbReference type="Pfam" id="PF13556"/>
    </source>
</evidence>
<feature type="domain" description="PucR C-terminal helix-turn-helix" evidence="3">
    <location>
        <begin position="334"/>
        <end position="391"/>
    </location>
</feature>
<keyword evidence="1" id="KW-0175">Coiled coil</keyword>
<evidence type="ECO:0000256" key="2">
    <source>
        <dbReference type="SAM" id="MobiDB-lite"/>
    </source>
</evidence>
<feature type="region of interest" description="Disordered" evidence="2">
    <location>
        <begin position="399"/>
        <end position="418"/>
    </location>
</feature>
<evidence type="ECO:0000313" key="6">
    <source>
        <dbReference type="Proteomes" id="UP000221961"/>
    </source>
</evidence>
<dbReference type="AlphaFoldDB" id="A0A291RN93"/>
<feature type="domain" description="PucR-like N-terminal" evidence="4">
    <location>
        <begin position="18"/>
        <end position="178"/>
    </location>
</feature>
<dbReference type="Pfam" id="PF25906">
    <property type="entry name" value="PucR-like_N"/>
    <property type="match status" value="1"/>
</dbReference>
<evidence type="ECO:0000313" key="5">
    <source>
        <dbReference type="EMBL" id="ATL68775.1"/>
    </source>
</evidence>
<reference evidence="5 6" key="1">
    <citation type="submission" date="2017-10" db="EMBL/GenBank/DDBJ databases">
        <title>Comparative genomics between pathogenic Norcardia.</title>
        <authorList>
            <person name="Zeng L."/>
        </authorList>
    </citation>
    <scope>NUCLEOTIDE SEQUENCE [LARGE SCALE GENOMIC DNA]</scope>
    <source>
        <strain evidence="5 6">NC_YFY_NT001</strain>
    </source>
</reference>
<organism evidence="5 6">
    <name type="scientific">Nocardia terpenica</name>
    <dbReference type="NCBI Taxonomy" id="455432"/>
    <lineage>
        <taxon>Bacteria</taxon>
        <taxon>Bacillati</taxon>
        <taxon>Actinomycetota</taxon>
        <taxon>Actinomycetes</taxon>
        <taxon>Mycobacteriales</taxon>
        <taxon>Nocardiaceae</taxon>
        <taxon>Nocardia</taxon>
    </lineage>
</organism>
<dbReference type="EMBL" id="CP023778">
    <property type="protein sequence ID" value="ATL68775.1"/>
    <property type="molecule type" value="Genomic_DNA"/>
</dbReference>
<evidence type="ECO:0000259" key="4">
    <source>
        <dbReference type="Pfam" id="PF25906"/>
    </source>
</evidence>
<dbReference type="InterPro" id="IPR042070">
    <property type="entry name" value="PucR_C-HTH_sf"/>
</dbReference>
<dbReference type="KEGG" id="ntp:CRH09_23880"/>
<dbReference type="InterPro" id="IPR025736">
    <property type="entry name" value="PucR_C-HTH_dom"/>
</dbReference>
<dbReference type="Pfam" id="PF13556">
    <property type="entry name" value="HTH_30"/>
    <property type="match status" value="1"/>
</dbReference>
<feature type="coiled-coil region" evidence="1">
    <location>
        <begin position="12"/>
        <end position="39"/>
    </location>
</feature>
<dbReference type="InterPro" id="IPR058663">
    <property type="entry name" value="PucR-like_N"/>
</dbReference>
<dbReference type="Gene3D" id="1.10.10.2840">
    <property type="entry name" value="PucR C-terminal helix-turn-helix domain"/>
    <property type="match status" value="1"/>
</dbReference>
<proteinExistence type="predicted"/>
<evidence type="ECO:0000256" key="1">
    <source>
        <dbReference type="SAM" id="Coils"/>
    </source>
</evidence>